<keyword evidence="3" id="KW-1185">Reference proteome</keyword>
<proteinExistence type="predicted"/>
<sequence>MFMSYTKKIHSTLLILFFLLFSHQKINSQKIDTDSLLTVITNNMKTSHPDYKLNIKRALLGKKIAPDYLDFYLALGRNYDLSNVKDSARYYYNYVIDQNPKYQEAFIYLINLNIVEKKYDEGVTVANKAIELYPDEKVYRLKRIEFYSLQNDTENEAKYLKSIKAKFPNDPEIQQLLYELYSQINMDRAGLYYNYTTIDRDGVGPWHLVSADYTRQRSWGSLIGRVSYAKRLSANSVMSSGLQFEAESYLFAKKNNYSYIDLAYSQDNAFPKLRLGYSYFHNFDKGWEADLGFRYILMEDKTDVKTLNLGLGKYFGSYWVNLRSYIQDEGPSFTLTSRYYYKTKFDYVTLIAGYGTSPDDRTRSADYENRIALSSYRLSAGFFKLINRHYIAGFMITDNEQEYTRGKFQTELDFAFLLQYKF</sequence>
<dbReference type="InterPro" id="IPR011990">
    <property type="entry name" value="TPR-like_helical_dom_sf"/>
</dbReference>
<protein>
    <submittedName>
        <fullName evidence="2">YaiO family outer membrane protein</fullName>
    </submittedName>
</protein>
<dbReference type="OrthoDB" id="742239at2"/>
<dbReference type="Pfam" id="PF19413">
    <property type="entry name" value="YaiO"/>
    <property type="match status" value="1"/>
</dbReference>
<dbReference type="EMBL" id="QRDQ01000007">
    <property type="protein sequence ID" value="RED26480.1"/>
    <property type="molecule type" value="Genomic_DNA"/>
</dbReference>
<comment type="caution">
    <text evidence="2">The sequence shown here is derived from an EMBL/GenBank/DDBJ whole genome shotgun (WGS) entry which is preliminary data.</text>
</comment>
<evidence type="ECO:0000313" key="2">
    <source>
        <dbReference type="EMBL" id="RED26480.1"/>
    </source>
</evidence>
<dbReference type="Gene3D" id="1.25.40.10">
    <property type="entry name" value="Tetratricopeptide repeat domain"/>
    <property type="match status" value="1"/>
</dbReference>
<dbReference type="NCBIfam" id="TIGR04390">
    <property type="entry name" value="OMP_YaiO_dom"/>
    <property type="match status" value="1"/>
</dbReference>
<evidence type="ECO:0000313" key="3">
    <source>
        <dbReference type="Proteomes" id="UP000257004"/>
    </source>
</evidence>
<organism evidence="2 3">
    <name type="scientific">Flavobacterium cutihirudinis</name>
    <dbReference type="NCBI Taxonomy" id="1265740"/>
    <lineage>
        <taxon>Bacteria</taxon>
        <taxon>Pseudomonadati</taxon>
        <taxon>Bacteroidota</taxon>
        <taxon>Flavobacteriia</taxon>
        <taxon>Flavobacteriales</taxon>
        <taxon>Flavobacteriaceae</taxon>
        <taxon>Flavobacterium</taxon>
    </lineage>
</organism>
<name>A0A3D9FZU6_9FLAO</name>
<accession>A0A3D9FZU6</accession>
<gene>
    <name evidence="2" type="ORF">BD847_0399</name>
</gene>
<dbReference type="SUPFAM" id="SSF48452">
    <property type="entry name" value="TPR-like"/>
    <property type="match status" value="1"/>
</dbReference>
<reference evidence="2 3" key="1">
    <citation type="submission" date="2018-07" db="EMBL/GenBank/DDBJ databases">
        <title>Genomic Encyclopedia of Archaeal and Bacterial Type Strains, Phase II (KMG-II): from individual species to whole genera.</title>
        <authorList>
            <person name="Goeker M."/>
        </authorList>
    </citation>
    <scope>NUCLEOTIDE SEQUENCE [LARGE SCALE GENOMIC DNA]</scope>
    <source>
        <strain evidence="2 3">DSM 25795</strain>
    </source>
</reference>
<evidence type="ECO:0000259" key="1">
    <source>
        <dbReference type="Pfam" id="PF19413"/>
    </source>
</evidence>
<feature type="domain" description="YaiO beta-barrel" evidence="1">
    <location>
        <begin position="188"/>
        <end position="360"/>
    </location>
</feature>
<dbReference type="AlphaFoldDB" id="A0A3D9FZU6"/>
<dbReference type="InterPro" id="IPR030887">
    <property type="entry name" value="Beta-barrel_YaiO"/>
</dbReference>
<dbReference type="Proteomes" id="UP000257004">
    <property type="component" value="Unassembled WGS sequence"/>
</dbReference>